<keyword evidence="1" id="KW-1133">Transmembrane helix</keyword>
<dbReference type="EMBL" id="ML978957">
    <property type="protein sequence ID" value="KAF1933737.1"/>
    <property type="molecule type" value="Genomic_DNA"/>
</dbReference>
<feature type="transmembrane region" description="Helical" evidence="1">
    <location>
        <begin position="75"/>
        <end position="98"/>
    </location>
</feature>
<keyword evidence="1" id="KW-0472">Membrane</keyword>
<dbReference type="RefSeq" id="XP_033453985.1">
    <property type="nucleotide sequence ID" value="XM_033595039.1"/>
</dbReference>
<evidence type="ECO:0000313" key="2">
    <source>
        <dbReference type="EMBL" id="KAF1933737.1"/>
    </source>
</evidence>
<keyword evidence="1" id="KW-0812">Transmembrane</keyword>
<dbReference type="OrthoDB" id="5376804at2759"/>
<protein>
    <submittedName>
        <fullName evidence="2">Uncharacterized protein</fullName>
    </submittedName>
</protein>
<feature type="transmembrane region" description="Helical" evidence="1">
    <location>
        <begin position="521"/>
        <end position="544"/>
    </location>
</feature>
<dbReference type="Proteomes" id="UP000800082">
    <property type="component" value="Unassembled WGS sequence"/>
</dbReference>
<name>A0A6A5S8A8_9PLEO</name>
<dbReference type="PANTHER" id="PTHR35394:SF5">
    <property type="entry name" value="DUF3176 DOMAIN-CONTAINING PROTEIN"/>
    <property type="match status" value="1"/>
</dbReference>
<proteinExistence type="predicted"/>
<evidence type="ECO:0000313" key="3">
    <source>
        <dbReference type="Proteomes" id="UP000800082"/>
    </source>
</evidence>
<sequence>MLPGSIHEARDAGYDATSYPGHDITNYRDSHSAPCLIEPTTAARNPSESSIGKLYPTEVFTDPTNKRPRFSVWDWVWEFGASIFSLGSLAAVVAVLAANEHKSLANWTFVFGISLNTLIAILSTLSRTALMVPVASCISQLKWIHLISASRPLCEVQVFEDASRGPWGSFGLLWKLHVRAKLATWGCVITILTLAMGPFAQQLISYPLRNVVSGRATFYTSHVYDSAYGQPRGTRGATASTMGPKMQGAMLNGLFNLSSPMQYTCSTGNCQWDDFSTLAVASSCQNVTSTSKIVCRAEAGARYCNYTTPSGLFIRASSWQSSGGGGATRFNSTAITPDVGGSSWSGDRDGPINSTLATIAMAALSNGFNLTMPDLMECSMRLCARVTRNLTVSNGTFIPGVSEDFELEGVPGRYEIDMRPGISSPRDWFTFNTTGDHPSYPGNRSFSYNAIDLDGVKGFLRTIFSPDVGTPYYLSLMDSPDRAGTVALISESMSYAFAHAPSGDELEGRMLSDELYIEVHWIWIILPLLEVVMSLTFLVCTLIHTQRKGVTVWKSSGIVPLLTVMVGWDNSELGAASGRDVEKRSKKMRGRLVANDGNVQGFHRTE</sequence>
<dbReference type="InterPro" id="IPR021514">
    <property type="entry name" value="DUF3176"/>
</dbReference>
<dbReference type="AlphaFoldDB" id="A0A6A5S8A8"/>
<reference evidence="2" key="1">
    <citation type="journal article" date="2020" name="Stud. Mycol.">
        <title>101 Dothideomycetes genomes: a test case for predicting lifestyles and emergence of pathogens.</title>
        <authorList>
            <person name="Haridas S."/>
            <person name="Albert R."/>
            <person name="Binder M."/>
            <person name="Bloem J."/>
            <person name="Labutti K."/>
            <person name="Salamov A."/>
            <person name="Andreopoulos B."/>
            <person name="Baker S."/>
            <person name="Barry K."/>
            <person name="Bills G."/>
            <person name="Bluhm B."/>
            <person name="Cannon C."/>
            <person name="Castanera R."/>
            <person name="Culley D."/>
            <person name="Daum C."/>
            <person name="Ezra D."/>
            <person name="Gonzalez J."/>
            <person name="Henrissat B."/>
            <person name="Kuo A."/>
            <person name="Liang C."/>
            <person name="Lipzen A."/>
            <person name="Lutzoni F."/>
            <person name="Magnuson J."/>
            <person name="Mondo S."/>
            <person name="Nolan M."/>
            <person name="Ohm R."/>
            <person name="Pangilinan J."/>
            <person name="Park H.-J."/>
            <person name="Ramirez L."/>
            <person name="Alfaro M."/>
            <person name="Sun H."/>
            <person name="Tritt A."/>
            <person name="Yoshinaga Y."/>
            <person name="Zwiers L.-H."/>
            <person name="Turgeon B."/>
            <person name="Goodwin S."/>
            <person name="Spatafora J."/>
            <person name="Crous P."/>
            <person name="Grigoriev I."/>
        </authorList>
    </citation>
    <scope>NUCLEOTIDE SEQUENCE</scope>
    <source>
        <strain evidence="2">CBS 183.55</strain>
    </source>
</reference>
<gene>
    <name evidence="2" type="ORF">M421DRAFT_52650</name>
</gene>
<dbReference type="PANTHER" id="PTHR35394">
    <property type="entry name" value="DUF3176 DOMAIN-CONTAINING PROTEIN"/>
    <property type="match status" value="1"/>
</dbReference>
<dbReference type="GeneID" id="54352706"/>
<evidence type="ECO:0000256" key="1">
    <source>
        <dbReference type="SAM" id="Phobius"/>
    </source>
</evidence>
<keyword evidence="3" id="KW-1185">Reference proteome</keyword>
<dbReference type="Pfam" id="PF11374">
    <property type="entry name" value="DUF3176"/>
    <property type="match status" value="1"/>
</dbReference>
<feature type="transmembrane region" description="Helical" evidence="1">
    <location>
        <begin position="104"/>
        <end position="125"/>
    </location>
</feature>
<feature type="transmembrane region" description="Helical" evidence="1">
    <location>
        <begin position="182"/>
        <end position="200"/>
    </location>
</feature>
<organism evidence="2 3">
    <name type="scientific">Didymella exigua CBS 183.55</name>
    <dbReference type="NCBI Taxonomy" id="1150837"/>
    <lineage>
        <taxon>Eukaryota</taxon>
        <taxon>Fungi</taxon>
        <taxon>Dikarya</taxon>
        <taxon>Ascomycota</taxon>
        <taxon>Pezizomycotina</taxon>
        <taxon>Dothideomycetes</taxon>
        <taxon>Pleosporomycetidae</taxon>
        <taxon>Pleosporales</taxon>
        <taxon>Pleosporineae</taxon>
        <taxon>Didymellaceae</taxon>
        <taxon>Didymella</taxon>
    </lineage>
</organism>
<accession>A0A6A5S8A8</accession>